<organism evidence="3 4">
    <name type="scientific">Propionibacterium australiense</name>
    <dbReference type="NCBI Taxonomy" id="119981"/>
    <lineage>
        <taxon>Bacteria</taxon>
        <taxon>Bacillati</taxon>
        <taxon>Actinomycetota</taxon>
        <taxon>Actinomycetes</taxon>
        <taxon>Propionibacteriales</taxon>
        <taxon>Propionibacteriaceae</taxon>
        <taxon>Propionibacterium</taxon>
    </lineage>
</organism>
<evidence type="ECO:0000313" key="4">
    <source>
        <dbReference type="Proteomes" id="UP000263928"/>
    </source>
</evidence>
<dbReference type="EMBL" id="UNQJ01000001">
    <property type="protein sequence ID" value="SYZ32137.1"/>
    <property type="molecule type" value="Genomic_DNA"/>
</dbReference>
<dbReference type="PANTHER" id="PTHR30603">
    <property type="entry name" value="RNA POLYMERASE SIGMA FACTOR RPO"/>
    <property type="match status" value="1"/>
</dbReference>
<keyword evidence="4" id="KW-1185">Reference proteome</keyword>
<evidence type="ECO:0000259" key="1">
    <source>
        <dbReference type="Pfam" id="PF04542"/>
    </source>
</evidence>
<evidence type="ECO:0000313" key="2">
    <source>
        <dbReference type="EMBL" id="RLP12823.1"/>
    </source>
</evidence>
<accession>A0A383S2G4</accession>
<dbReference type="RefSeq" id="WP_119160529.1">
    <property type="nucleotide sequence ID" value="NZ_LR134442.1"/>
</dbReference>
<evidence type="ECO:0000313" key="5">
    <source>
        <dbReference type="Proteomes" id="UP000279336"/>
    </source>
</evidence>
<dbReference type="InterPro" id="IPR050239">
    <property type="entry name" value="Sigma-70_RNA_pol_init_factors"/>
</dbReference>
<dbReference type="InterPro" id="IPR013324">
    <property type="entry name" value="RNA_pol_sigma_r3/r4-like"/>
</dbReference>
<name>A0A383S2G4_9ACTN</name>
<dbReference type="GO" id="GO:0006352">
    <property type="term" value="P:DNA-templated transcription initiation"/>
    <property type="evidence" value="ECO:0007669"/>
    <property type="project" value="InterPro"/>
</dbReference>
<protein>
    <submittedName>
        <fullName evidence="3">RNA polymerase sigma factor, region 2</fullName>
    </submittedName>
</protein>
<dbReference type="Gene3D" id="1.10.10.10">
    <property type="entry name" value="Winged helix-like DNA-binding domain superfamily/Winged helix DNA-binding domain"/>
    <property type="match status" value="1"/>
</dbReference>
<sequence length="250" mass="27500">MDAIDVIRNEPNRLSAEQEIALAKAIEAGQYARHCLDRGLWTAGVDATELSLIAEQGEQAFLVFCRANAAMVRRIARKWDKPGVAELDELIAEGTAALVEAIHRWDWRRGTRFSTLAWLIISQRVGALGAQQHSAGMCGRSLMRRLAVAGTDDGRGEPVRLSSLWTSSPDLGEVPGTCHHDEQDTDIEWIWSLPGDERRVLVMTFGLDGRGPRTLAQMSSSMGVSVASVARTKRRALERGRRLATQAMIA</sequence>
<feature type="domain" description="RNA polymerase sigma-70 region 2" evidence="1">
    <location>
        <begin position="66"/>
        <end position="124"/>
    </location>
</feature>
<proteinExistence type="predicted"/>
<dbReference type="InterPro" id="IPR036388">
    <property type="entry name" value="WH-like_DNA-bd_sf"/>
</dbReference>
<dbReference type="Proteomes" id="UP000263928">
    <property type="component" value="Unassembled WGS sequence"/>
</dbReference>
<dbReference type="GO" id="GO:0003700">
    <property type="term" value="F:DNA-binding transcription factor activity"/>
    <property type="evidence" value="ECO:0007669"/>
    <property type="project" value="InterPro"/>
</dbReference>
<reference evidence="3" key="1">
    <citation type="submission" date="2018-08" db="EMBL/GenBank/DDBJ databases">
        <authorList>
            <person name="Ferrada E.E."/>
            <person name="Latorre B.A."/>
        </authorList>
    </citation>
    <scope>NUCLEOTIDE SEQUENCE [LARGE SCALE GENOMIC DNA]</scope>
    <source>
        <strain evidence="3">Propionibacterium_australiense1</strain>
    </source>
</reference>
<dbReference type="SUPFAM" id="SSF88659">
    <property type="entry name" value="Sigma3 and sigma4 domains of RNA polymerase sigma factors"/>
    <property type="match status" value="1"/>
</dbReference>
<dbReference type="InterPro" id="IPR013325">
    <property type="entry name" value="RNA_pol_sigma_r2"/>
</dbReference>
<dbReference type="PANTHER" id="PTHR30603:SF60">
    <property type="entry name" value="RNA POLYMERASE SIGMA FACTOR RPOD"/>
    <property type="match status" value="1"/>
</dbReference>
<dbReference type="EMBL" id="RCIW01000002">
    <property type="protein sequence ID" value="RLP12823.1"/>
    <property type="molecule type" value="Genomic_DNA"/>
</dbReference>
<dbReference type="Gene3D" id="1.20.120.1810">
    <property type="match status" value="1"/>
</dbReference>
<evidence type="ECO:0000313" key="3">
    <source>
        <dbReference type="EMBL" id="SYZ32137.1"/>
    </source>
</evidence>
<dbReference type="AlphaFoldDB" id="A0A383S2G4"/>
<dbReference type="Proteomes" id="UP000279336">
    <property type="component" value="Unassembled WGS sequence"/>
</dbReference>
<dbReference type="OrthoDB" id="3745243at2"/>
<reference evidence="4" key="2">
    <citation type="submission" date="2018-08" db="EMBL/GenBank/DDBJ databases">
        <authorList>
            <person name="Hornung B."/>
        </authorList>
    </citation>
    <scope>NUCLEOTIDE SEQUENCE [LARGE SCALE GENOMIC DNA]</scope>
</reference>
<dbReference type="InterPro" id="IPR007627">
    <property type="entry name" value="RNA_pol_sigma70_r2"/>
</dbReference>
<gene>
    <name evidence="2" type="ORF">D7U36_02250</name>
    <name evidence="3" type="ORF">PROPAUS_0011</name>
</gene>
<dbReference type="SUPFAM" id="SSF88946">
    <property type="entry name" value="Sigma2 domain of RNA polymerase sigma factors"/>
    <property type="match status" value="1"/>
</dbReference>
<dbReference type="Pfam" id="PF04542">
    <property type="entry name" value="Sigma70_r2"/>
    <property type="match status" value="1"/>
</dbReference>
<reference evidence="2 5" key="3">
    <citation type="submission" date="2018-10" db="EMBL/GenBank/DDBJ databases">
        <title>Propionibacterium australiense Genome Sequencing and Assembly.</title>
        <authorList>
            <person name="Bernier A.-M."/>
            <person name="Bernard K."/>
        </authorList>
    </citation>
    <scope>NUCLEOTIDE SEQUENCE [LARGE SCALE GENOMIC DNA]</scope>
    <source>
        <strain evidence="2 5">NML98A078</strain>
    </source>
</reference>